<dbReference type="SUPFAM" id="SSF81296">
    <property type="entry name" value="E set domains"/>
    <property type="match status" value="1"/>
</dbReference>
<dbReference type="NCBIfam" id="TIGR02104">
    <property type="entry name" value="pulA_typeI"/>
    <property type="match status" value="1"/>
</dbReference>
<keyword evidence="12" id="KW-1185">Reference proteome</keyword>
<dbReference type="InterPro" id="IPR011840">
    <property type="entry name" value="PulA_typeI"/>
</dbReference>
<dbReference type="GO" id="GO:0051060">
    <property type="term" value="F:pullulanase activity"/>
    <property type="evidence" value="ECO:0007669"/>
    <property type="project" value="UniProtKB-EC"/>
</dbReference>
<dbReference type="Gene3D" id="2.60.40.1110">
    <property type="match status" value="1"/>
</dbReference>
<dbReference type="SUPFAM" id="SSF51445">
    <property type="entry name" value="(Trans)glycosidases"/>
    <property type="match status" value="1"/>
</dbReference>
<proteinExistence type="inferred from homology"/>
<dbReference type="EC" id="3.2.1.41" evidence="7"/>
<dbReference type="Gene3D" id="2.60.40.10">
    <property type="entry name" value="Immunoglobulins"/>
    <property type="match status" value="1"/>
</dbReference>
<feature type="domain" description="Glycosyl hydrolase family 13 catalytic" evidence="10">
    <location>
        <begin position="384"/>
        <end position="771"/>
    </location>
</feature>
<gene>
    <name evidence="11" type="primary">pulA_1</name>
    <name evidence="11" type="ORF">KDK_63360</name>
</gene>
<dbReference type="Proteomes" id="UP000287188">
    <property type="component" value="Unassembled WGS sequence"/>
</dbReference>
<dbReference type="SMART" id="SM00642">
    <property type="entry name" value="Aamy"/>
    <property type="match status" value="1"/>
</dbReference>
<keyword evidence="3" id="KW-0378">Hydrolase</keyword>
<evidence type="ECO:0000256" key="6">
    <source>
        <dbReference type="ARBA" id="ARBA00023965"/>
    </source>
</evidence>
<dbReference type="Pfam" id="PF00128">
    <property type="entry name" value="Alpha-amylase"/>
    <property type="match status" value="1"/>
</dbReference>
<dbReference type="InterPro" id="IPR013780">
    <property type="entry name" value="Glyco_hydro_b"/>
</dbReference>
<dbReference type="CDD" id="cd02860">
    <property type="entry name" value="E_set_Pullulanase"/>
    <property type="match status" value="1"/>
</dbReference>
<dbReference type="InterPro" id="IPR005323">
    <property type="entry name" value="CBM41_pullulanase"/>
</dbReference>
<dbReference type="InterPro" id="IPR013783">
    <property type="entry name" value="Ig-like_fold"/>
</dbReference>
<dbReference type="Pfam" id="PF21653">
    <property type="entry name" value="pulA_all-beta"/>
    <property type="match status" value="1"/>
</dbReference>
<dbReference type="EMBL" id="BIFS01000002">
    <property type="protein sequence ID" value="GCE22536.1"/>
    <property type="molecule type" value="Genomic_DNA"/>
</dbReference>
<evidence type="ECO:0000256" key="9">
    <source>
        <dbReference type="ARBA" id="ARBA00031076"/>
    </source>
</evidence>
<sequence>MISGKEGFQVKKAWKVSLMVLLLLLIGGAGLTQTVRARAASSVPNVSVKVHYFRPDGMYSSWNLWMWTVDTTGAGHNGASYNFNGTDAYGAVADLSIPADTGQTAATAQVGFIVREGDWVAKDIDTNRFINIAQGSGEVWLVSGDPTVYTSLDAALEGKKPRVANAFLEDNQTVVAKLTTPVNFPYAPGDVTVTDTTTNKQLPVKSIVPHDNSSSLQSDLVTITLGVAPDVTHTVELALKDVKAATITPRNVLNNSQYTYTGNDMGSQYTPWFTSFRVWAPTASQVNLQLFNSESGALTKSVSMHKSEKGTWHLDVLGNLKNWYYLYQVTVQGQTQTAVDPYATGIAVNGTRAMVVDLRTTNPAGWNSDHHQTPAHPEDAVIYEVHTRDFTIDANSGVTNKGKFLGFTEQGTKGPGGVSTGVDSLKELGVTDVQIMPSYGFASIDETRSDQYNWGYDPRNYNVPEGAYATDPHGTARITQFKQMVESLHKQGIGVIMDVVYNHTFTTRISDFDKIVPGYYYRTDFSGSYTNGSGTGNEIAAERPMVQKFIRDSVKYWVNEYHVDGFRFDLMALLGVDTMKKISNDLHAINPGILIHGEPWTGGTSALPDSQLLTKGQQKGLKLAVFNDNLRNGLDGNVFDKTAQGFATGATGLTDVIKKGVEGSINDFTASPRETINYVTSHDNMTLWDKIAASNPNDSVADRIKMDELAQSVVMTSQGIPFMQGGEEMLRSKGGNDNSYQAGDAVNEFDWSLKAQHKDVFNFYAGLIELRKSHPAFRMTSAEAIKEHLTFLNSPANTVAFQLKDYANNDRWRNIVVVYNPTKAATQLTLPAGQWKVASVTEELDTHASANISGSATVAPISMEVLYQN</sequence>
<comment type="catalytic activity">
    <reaction evidence="6">
        <text>Hydrolysis of (1-&gt;6)-alpha-D-glucosidic linkages in pullulan, amylopectin and glycogen, and in the alpha- and beta-limit dextrins of amylopectin and glycogen.</text>
        <dbReference type="EC" id="3.2.1.41"/>
    </reaction>
</comment>
<dbReference type="CDD" id="cd11341">
    <property type="entry name" value="AmyAc_Pullulanase_LD-like"/>
    <property type="match status" value="1"/>
</dbReference>
<dbReference type="Pfam" id="PF02922">
    <property type="entry name" value="CBM_48"/>
    <property type="match status" value="1"/>
</dbReference>
<protein>
    <recommendedName>
        <fullName evidence="7">pullulanase</fullName>
        <ecNumber evidence="7">3.2.1.41</ecNumber>
    </recommendedName>
    <alternativeName>
        <fullName evidence="8">Alpha-dextrin endo-1,6-alpha-glucosidase</fullName>
    </alternativeName>
    <alternativeName>
        <fullName evidence="9">Pullulan 6-glucanohydrolase</fullName>
    </alternativeName>
</protein>
<dbReference type="AlphaFoldDB" id="A0A402ATP8"/>
<organism evidence="11 12">
    <name type="scientific">Dictyobacter kobayashii</name>
    <dbReference type="NCBI Taxonomy" id="2014872"/>
    <lineage>
        <taxon>Bacteria</taxon>
        <taxon>Bacillati</taxon>
        <taxon>Chloroflexota</taxon>
        <taxon>Ktedonobacteria</taxon>
        <taxon>Ktedonobacterales</taxon>
        <taxon>Dictyobacteraceae</taxon>
        <taxon>Dictyobacter</taxon>
    </lineage>
</organism>
<dbReference type="Gene3D" id="2.60.40.1180">
    <property type="entry name" value="Golgi alpha-mannosidase II"/>
    <property type="match status" value="1"/>
</dbReference>
<dbReference type="GO" id="GO:0030246">
    <property type="term" value="F:carbohydrate binding"/>
    <property type="evidence" value="ECO:0007669"/>
    <property type="project" value="InterPro"/>
</dbReference>
<evidence type="ECO:0000256" key="5">
    <source>
        <dbReference type="ARBA" id="ARBA00023295"/>
    </source>
</evidence>
<keyword evidence="5" id="KW-0326">Glycosidase</keyword>
<dbReference type="GO" id="GO:0005975">
    <property type="term" value="P:carbohydrate metabolic process"/>
    <property type="evidence" value="ECO:0007669"/>
    <property type="project" value="InterPro"/>
</dbReference>
<dbReference type="Gene3D" id="2.60.40.1130">
    <property type="entry name" value="Rab geranylgeranyltransferase alpha-subunit, insert domain"/>
    <property type="match status" value="1"/>
</dbReference>
<dbReference type="InterPro" id="IPR004193">
    <property type="entry name" value="Glyco_hydro_13_N"/>
</dbReference>
<evidence type="ECO:0000313" key="11">
    <source>
        <dbReference type="EMBL" id="GCE22536.1"/>
    </source>
</evidence>
<dbReference type="InterPro" id="IPR013784">
    <property type="entry name" value="Carb-bd-like_fold"/>
</dbReference>
<evidence type="ECO:0000313" key="12">
    <source>
        <dbReference type="Proteomes" id="UP000287188"/>
    </source>
</evidence>
<dbReference type="InterPro" id="IPR017853">
    <property type="entry name" value="GH"/>
</dbReference>
<accession>A0A402ATP8</accession>
<reference evidence="12" key="1">
    <citation type="submission" date="2018-12" db="EMBL/GenBank/DDBJ databases">
        <title>Tengunoibacter tsumagoiensis gen. nov., sp. nov., Dictyobacter kobayashii sp. nov., D. alpinus sp. nov., and D. joshuensis sp. nov. and description of Dictyobacteraceae fam. nov. within the order Ktedonobacterales isolated from Tengu-no-mugimeshi.</title>
        <authorList>
            <person name="Wang C.M."/>
            <person name="Zheng Y."/>
            <person name="Sakai Y."/>
            <person name="Toyoda A."/>
            <person name="Minakuchi Y."/>
            <person name="Abe K."/>
            <person name="Yokota A."/>
            <person name="Yabe S."/>
        </authorList>
    </citation>
    <scope>NUCLEOTIDE SEQUENCE [LARGE SCALE GENOMIC DNA]</scope>
    <source>
        <strain evidence="12">Uno11</strain>
    </source>
</reference>
<keyword evidence="2" id="KW-0732">Signal</keyword>
<evidence type="ECO:0000256" key="2">
    <source>
        <dbReference type="ARBA" id="ARBA00022729"/>
    </source>
</evidence>
<keyword evidence="4" id="KW-0106">Calcium</keyword>
<evidence type="ECO:0000259" key="10">
    <source>
        <dbReference type="SMART" id="SM00642"/>
    </source>
</evidence>
<comment type="similarity">
    <text evidence="1">Belongs to the glycosyl hydrolase 13 family.</text>
</comment>
<evidence type="ECO:0000256" key="8">
    <source>
        <dbReference type="ARBA" id="ARBA00029618"/>
    </source>
</evidence>
<dbReference type="SUPFAM" id="SSF49452">
    <property type="entry name" value="Starch-binding domain-like"/>
    <property type="match status" value="1"/>
</dbReference>
<dbReference type="Pfam" id="PF03714">
    <property type="entry name" value="PUD"/>
    <property type="match status" value="1"/>
</dbReference>
<dbReference type="Gene3D" id="3.20.20.80">
    <property type="entry name" value="Glycosidases"/>
    <property type="match status" value="1"/>
</dbReference>
<dbReference type="CDD" id="cd10315">
    <property type="entry name" value="CBM41_pullulanase"/>
    <property type="match status" value="1"/>
</dbReference>
<evidence type="ECO:0000256" key="4">
    <source>
        <dbReference type="ARBA" id="ARBA00022837"/>
    </source>
</evidence>
<evidence type="ECO:0000256" key="7">
    <source>
        <dbReference type="ARBA" id="ARBA00024062"/>
    </source>
</evidence>
<evidence type="ECO:0000256" key="1">
    <source>
        <dbReference type="ARBA" id="ARBA00008061"/>
    </source>
</evidence>
<dbReference type="RefSeq" id="WP_161977801.1">
    <property type="nucleotide sequence ID" value="NZ_BIFS01000002.1"/>
</dbReference>
<evidence type="ECO:0000256" key="3">
    <source>
        <dbReference type="ARBA" id="ARBA00022801"/>
    </source>
</evidence>
<dbReference type="InterPro" id="IPR006047">
    <property type="entry name" value="GH13_cat_dom"/>
</dbReference>
<comment type="caution">
    <text evidence="11">The sequence shown here is derived from an EMBL/GenBank/DDBJ whole genome shotgun (WGS) entry which is preliminary data.</text>
</comment>
<name>A0A402ATP8_9CHLR</name>
<dbReference type="InterPro" id="IPR014756">
    <property type="entry name" value="Ig_E-set"/>
</dbReference>
<dbReference type="InterPro" id="IPR049117">
    <property type="entry name" value="pulA_all-beta"/>
</dbReference>
<dbReference type="PANTHER" id="PTHR43002">
    <property type="entry name" value="GLYCOGEN DEBRANCHING ENZYME"/>
    <property type="match status" value="1"/>
</dbReference>